<proteinExistence type="predicted"/>
<sequence length="80" mass="7814">MGFVPRNGALLALNALSLFIEGRAQLREGAVSINAAGTKASGARGKSGVTLAGPIARVTGALGSLVGSAGGFYLSTVSPL</sequence>
<keyword evidence="1" id="KW-0732">Signal</keyword>
<feature type="chain" id="PRO_5012955671" evidence="1">
    <location>
        <begin position="25"/>
        <end position="80"/>
    </location>
</feature>
<reference evidence="2" key="1">
    <citation type="submission" date="2016-03" db="EMBL/GenBank/DDBJ databases">
        <title>Draft genome sequence of Rosellinia necatrix.</title>
        <authorList>
            <person name="Kanematsu S."/>
        </authorList>
    </citation>
    <scope>NUCLEOTIDE SEQUENCE [LARGE SCALE GENOMIC DNA]</scope>
    <source>
        <strain evidence="2">W97</strain>
    </source>
</reference>
<evidence type="ECO:0000313" key="3">
    <source>
        <dbReference type="Proteomes" id="UP000054516"/>
    </source>
</evidence>
<dbReference type="Proteomes" id="UP000054516">
    <property type="component" value="Unassembled WGS sequence"/>
</dbReference>
<dbReference type="AlphaFoldDB" id="A0A1S8A5X4"/>
<protein>
    <submittedName>
        <fullName evidence="2">Uncharacterized protein</fullName>
    </submittedName>
</protein>
<evidence type="ECO:0000313" key="2">
    <source>
        <dbReference type="EMBL" id="GAW25496.1"/>
    </source>
</evidence>
<evidence type="ECO:0000256" key="1">
    <source>
        <dbReference type="SAM" id="SignalP"/>
    </source>
</evidence>
<name>A0A1S8A5X4_ROSNE</name>
<organism evidence="2">
    <name type="scientific">Rosellinia necatrix</name>
    <name type="common">White root-rot fungus</name>
    <dbReference type="NCBI Taxonomy" id="77044"/>
    <lineage>
        <taxon>Eukaryota</taxon>
        <taxon>Fungi</taxon>
        <taxon>Dikarya</taxon>
        <taxon>Ascomycota</taxon>
        <taxon>Pezizomycotina</taxon>
        <taxon>Sordariomycetes</taxon>
        <taxon>Xylariomycetidae</taxon>
        <taxon>Xylariales</taxon>
        <taxon>Xylariaceae</taxon>
        <taxon>Rosellinia</taxon>
    </lineage>
</organism>
<feature type="signal peptide" evidence="1">
    <location>
        <begin position="1"/>
        <end position="24"/>
    </location>
</feature>
<keyword evidence="3" id="KW-1185">Reference proteome</keyword>
<accession>A0A1S8A5X4</accession>
<gene>
    <name evidence="2" type="ORF">SAMD00023353_0702820</name>
</gene>
<dbReference type="EMBL" id="DF977452">
    <property type="protein sequence ID" value="GAW25496.1"/>
    <property type="molecule type" value="Genomic_DNA"/>
</dbReference>